<evidence type="ECO:0000256" key="2">
    <source>
        <dbReference type="SAM" id="Phobius"/>
    </source>
</evidence>
<keyword evidence="2" id="KW-1133">Transmembrane helix</keyword>
<evidence type="ECO:0000313" key="4">
    <source>
        <dbReference type="Proteomes" id="UP000002007"/>
    </source>
</evidence>
<keyword evidence="4" id="KW-1185">Reference proteome</keyword>
<dbReference type="EMBL" id="CP000910">
    <property type="protein sequence ID" value="ABY24436.1"/>
    <property type="molecule type" value="Genomic_DNA"/>
</dbReference>
<reference evidence="4" key="1">
    <citation type="journal article" date="2008" name="J. Bacteriol.">
        <title>Genome sequence of the fish pathogen Renibacterium salmoninarum suggests reductive evolution away from an environmental Arthrobacter ancestor.</title>
        <authorList>
            <person name="Wiens G.D."/>
            <person name="Rockey D.D."/>
            <person name="Wu Z."/>
            <person name="Chang J."/>
            <person name="Levy R."/>
            <person name="Crane S."/>
            <person name="Chen D.S."/>
            <person name="Capri G.R."/>
            <person name="Burnett J.R."/>
            <person name="Sudheesh P.S."/>
            <person name="Schipma M.J."/>
            <person name="Burd H."/>
            <person name="Bhattacharyya A."/>
            <person name="Rhodes L.D."/>
            <person name="Kaul R."/>
            <person name="Strom M.S."/>
        </authorList>
    </citation>
    <scope>NUCLEOTIDE SEQUENCE [LARGE SCALE GENOMIC DNA]</scope>
    <source>
        <strain evidence="4">ATCC 33209 / DSM 20767 / JCM 11484 / NBRC 15589 / NCIMB 2235</strain>
    </source>
</reference>
<gene>
    <name evidence="3" type="ordered locus">RSal33209_2711</name>
</gene>
<feature type="region of interest" description="Disordered" evidence="1">
    <location>
        <begin position="47"/>
        <end position="126"/>
    </location>
</feature>
<feature type="transmembrane region" description="Helical" evidence="2">
    <location>
        <begin position="168"/>
        <end position="192"/>
    </location>
</feature>
<feature type="compositionally biased region" description="Low complexity" evidence="1">
    <location>
        <begin position="102"/>
        <end position="126"/>
    </location>
</feature>
<protein>
    <submittedName>
        <fullName evidence="3">Uncharacterized protein</fullName>
    </submittedName>
</protein>
<keyword evidence="2" id="KW-0812">Transmembrane</keyword>
<dbReference type="HOGENOM" id="CLU_956034_0_0_11"/>
<dbReference type="KEGG" id="rsa:RSal33209_2711"/>
<proteinExistence type="predicted"/>
<sequence>MPFQSIFEQWPEIISGKPRKLAKIFCANAAPGLYAKATLRNTVIAMSTTPENPNEGQPAYQPPQQPGEGAPAYNPKPQAPQAPGYGTPEQPGQAAPPPPQYQQPVYGTPQQPQYQQPGQQGQPATQGSEFKFEMPADAPKSINDVMPKGGFSGIFNVNGLPTMLKVSYLIWIIGAGIWLLTTIFGLIFSFALLGRGTDTIFGASFNYTAEGIKGIIVSIIAVVVIAAIVVSAMKLKEGLQWPRMALTILAVVSFIMLFFGAGLGLIGIVATVFMWLPESTAWFNARKGTAA</sequence>
<evidence type="ECO:0000313" key="3">
    <source>
        <dbReference type="EMBL" id="ABY24436.1"/>
    </source>
</evidence>
<accession>A9WS04</accession>
<dbReference type="Proteomes" id="UP000002007">
    <property type="component" value="Chromosome"/>
</dbReference>
<feature type="transmembrane region" description="Helical" evidence="2">
    <location>
        <begin position="212"/>
        <end position="233"/>
    </location>
</feature>
<feature type="transmembrane region" description="Helical" evidence="2">
    <location>
        <begin position="245"/>
        <end position="276"/>
    </location>
</feature>
<dbReference type="eggNOG" id="ENOG5033H28">
    <property type="taxonomic scope" value="Bacteria"/>
</dbReference>
<dbReference type="AlphaFoldDB" id="A9WS04"/>
<keyword evidence="2" id="KW-0472">Membrane</keyword>
<name>A9WS04_RENSM</name>
<dbReference type="STRING" id="288705.RSal33209_2711"/>
<evidence type="ECO:0000256" key="1">
    <source>
        <dbReference type="SAM" id="MobiDB-lite"/>
    </source>
</evidence>
<organism evidence="3 4">
    <name type="scientific">Renibacterium salmoninarum (strain ATCC 33209 / DSM 20767 / JCM 11484 / NBRC 15589 / NCIMB 2235)</name>
    <dbReference type="NCBI Taxonomy" id="288705"/>
    <lineage>
        <taxon>Bacteria</taxon>
        <taxon>Bacillati</taxon>
        <taxon>Actinomycetota</taxon>
        <taxon>Actinomycetes</taxon>
        <taxon>Micrococcales</taxon>
        <taxon>Micrococcaceae</taxon>
        <taxon>Renibacterium</taxon>
    </lineage>
</organism>